<reference evidence="1" key="1">
    <citation type="journal article" date="2020" name="Ecol. Evol.">
        <title>Genome structure and content of the rice root-knot nematode (Meloidogyne graminicola).</title>
        <authorList>
            <person name="Phan N.T."/>
            <person name="Danchin E.G.J."/>
            <person name="Klopp C."/>
            <person name="Perfus-Barbeoch L."/>
            <person name="Kozlowski D.K."/>
            <person name="Koutsovoulos G.D."/>
            <person name="Lopez-Roques C."/>
            <person name="Bouchez O."/>
            <person name="Zahm M."/>
            <person name="Besnard G."/>
            <person name="Bellafiore S."/>
        </authorList>
    </citation>
    <scope>NUCLEOTIDE SEQUENCE</scope>
    <source>
        <strain evidence="1">VN-18</strain>
    </source>
</reference>
<dbReference type="SUPFAM" id="SSF51126">
    <property type="entry name" value="Pectin lyase-like"/>
    <property type="match status" value="1"/>
</dbReference>
<accession>A0A8S9ZBP1</accession>
<organism evidence="1 2">
    <name type="scientific">Meloidogyne graminicola</name>
    <dbReference type="NCBI Taxonomy" id="189291"/>
    <lineage>
        <taxon>Eukaryota</taxon>
        <taxon>Metazoa</taxon>
        <taxon>Ecdysozoa</taxon>
        <taxon>Nematoda</taxon>
        <taxon>Chromadorea</taxon>
        <taxon>Rhabditida</taxon>
        <taxon>Tylenchina</taxon>
        <taxon>Tylenchomorpha</taxon>
        <taxon>Tylenchoidea</taxon>
        <taxon>Meloidogynidae</taxon>
        <taxon>Meloidogyninae</taxon>
        <taxon>Meloidogyne</taxon>
    </lineage>
</organism>
<gene>
    <name evidence="1" type="ORF">Mgra_00009884</name>
</gene>
<proteinExistence type="predicted"/>
<dbReference type="Gene3D" id="2.160.20.10">
    <property type="entry name" value="Single-stranded right-handed beta-helix, Pectin lyase-like"/>
    <property type="match status" value="1"/>
</dbReference>
<dbReference type="EMBL" id="JABEBT010000192">
    <property type="protein sequence ID" value="KAF7625937.1"/>
    <property type="molecule type" value="Genomic_DNA"/>
</dbReference>
<keyword evidence="2" id="KW-1185">Reference proteome</keyword>
<sequence>MQFSLEINKDGKRFCNFPKASSVNNTNKAFFISGHYDFGMQRIIYTSANKGTCNPNIPKQWDSVITIQDGGSISNVILGVSPDGTSADINCLGIGRKFVGELQAFRAPSDYNYNRMHKQSLDSTQFQYIVEGGGCSRCFSKTNAAIILRSCGDCGLQYPRDLTITNSKFMGPGLTLIVYGQNNKNTKIAYACQEIPERVMHLEKRVLEMFVNMKLLLLNHM</sequence>
<dbReference type="InterPro" id="IPR012334">
    <property type="entry name" value="Pectin_lyas_fold"/>
</dbReference>
<dbReference type="AlphaFoldDB" id="A0A8S9ZBP1"/>
<comment type="caution">
    <text evidence="1">The sequence shown here is derived from an EMBL/GenBank/DDBJ whole genome shotgun (WGS) entry which is preliminary data.</text>
</comment>
<evidence type="ECO:0000313" key="1">
    <source>
        <dbReference type="EMBL" id="KAF7625937.1"/>
    </source>
</evidence>
<evidence type="ECO:0000313" key="2">
    <source>
        <dbReference type="Proteomes" id="UP000605970"/>
    </source>
</evidence>
<protein>
    <submittedName>
        <fullName evidence="1">Uncharacterized protein</fullName>
    </submittedName>
</protein>
<dbReference type="Proteomes" id="UP000605970">
    <property type="component" value="Unassembled WGS sequence"/>
</dbReference>
<dbReference type="InterPro" id="IPR011050">
    <property type="entry name" value="Pectin_lyase_fold/virulence"/>
</dbReference>
<dbReference type="OrthoDB" id="123033at2759"/>
<name>A0A8S9ZBP1_9BILA</name>